<accession>A0A1Y2SDV8</accession>
<evidence type="ECO:0000256" key="5">
    <source>
        <dbReference type="ARBA" id="ARBA00023098"/>
    </source>
</evidence>
<reference evidence="9 10" key="1">
    <citation type="submission" date="2016-10" db="EMBL/GenBank/DDBJ databases">
        <title>Systematic genetic and metabolomic analysis of Xenorhabdus and Photorhabdus spp., highlights the requirements for a dual symbiotic and pathogenic life style.</title>
        <authorList>
            <person name="Tobias N.J."/>
            <person name="Wolff H."/>
            <person name="Djahanschiri B."/>
            <person name="Pidot S.J."/>
            <person name="Stinear T.P."/>
            <person name="Ebersberger I."/>
            <person name="Bode H.B."/>
        </authorList>
    </citation>
    <scope>NUCLEOTIDE SEQUENCE [LARGE SCALE GENOMIC DNA]</scope>
    <source>
        <strain evidence="9 10">DSM 22392</strain>
    </source>
</reference>
<protein>
    <recommendedName>
        <fullName evidence="8">Fatty acid hydroxylase domain-containing protein</fullName>
    </recommendedName>
</protein>
<name>A0A1Y2SDV8_9GAMM</name>
<evidence type="ECO:0000259" key="8">
    <source>
        <dbReference type="Pfam" id="PF04116"/>
    </source>
</evidence>
<evidence type="ECO:0000256" key="6">
    <source>
        <dbReference type="ARBA" id="ARBA00023136"/>
    </source>
</evidence>
<dbReference type="GO" id="GO:0005506">
    <property type="term" value="F:iron ion binding"/>
    <property type="evidence" value="ECO:0007669"/>
    <property type="project" value="InterPro"/>
</dbReference>
<dbReference type="GO" id="GO:0006643">
    <property type="term" value="P:membrane lipid metabolic process"/>
    <property type="evidence" value="ECO:0007669"/>
    <property type="project" value="TreeGrafter"/>
</dbReference>
<dbReference type="Proteomes" id="UP000194350">
    <property type="component" value="Unassembled WGS sequence"/>
</dbReference>
<dbReference type="PANTHER" id="PTHR21624:SF1">
    <property type="entry name" value="ALKYLGLYCEROL MONOOXYGENASE"/>
    <property type="match status" value="1"/>
</dbReference>
<evidence type="ECO:0000256" key="2">
    <source>
        <dbReference type="ARBA" id="ARBA00022692"/>
    </source>
</evidence>
<dbReference type="InterPro" id="IPR006694">
    <property type="entry name" value="Fatty_acid_hydroxylase"/>
</dbReference>
<organism evidence="9 10">
    <name type="scientific">Xenorhabdus vietnamensis</name>
    <dbReference type="NCBI Taxonomy" id="351656"/>
    <lineage>
        <taxon>Bacteria</taxon>
        <taxon>Pseudomonadati</taxon>
        <taxon>Pseudomonadota</taxon>
        <taxon>Gammaproteobacteria</taxon>
        <taxon>Enterobacterales</taxon>
        <taxon>Morganellaceae</taxon>
        <taxon>Xenorhabdus</taxon>
    </lineage>
</organism>
<dbReference type="InterPro" id="IPR051689">
    <property type="entry name" value="Sterol_desaturase/TMEM195"/>
</dbReference>
<evidence type="ECO:0000313" key="10">
    <source>
        <dbReference type="Proteomes" id="UP000194350"/>
    </source>
</evidence>
<dbReference type="GO" id="GO:0012505">
    <property type="term" value="C:endomembrane system"/>
    <property type="evidence" value="ECO:0007669"/>
    <property type="project" value="UniProtKB-SubCell"/>
</dbReference>
<feature type="domain" description="Fatty acid hydroxylase" evidence="8">
    <location>
        <begin position="81"/>
        <end position="217"/>
    </location>
</feature>
<dbReference type="EMBL" id="MUBJ01000006">
    <property type="protein sequence ID" value="OTA16807.1"/>
    <property type="molecule type" value="Genomic_DNA"/>
</dbReference>
<proteinExistence type="predicted"/>
<feature type="transmembrane region" description="Helical" evidence="7">
    <location>
        <begin position="77"/>
        <end position="95"/>
    </location>
</feature>
<evidence type="ECO:0000256" key="1">
    <source>
        <dbReference type="ARBA" id="ARBA00004127"/>
    </source>
</evidence>
<comment type="caution">
    <text evidence="9">The sequence shown here is derived from an EMBL/GenBank/DDBJ whole genome shotgun (WGS) entry which is preliminary data.</text>
</comment>
<keyword evidence="2 7" id="KW-0812">Transmembrane</keyword>
<keyword evidence="4" id="KW-0560">Oxidoreductase</keyword>
<dbReference type="GO" id="GO:0016020">
    <property type="term" value="C:membrane"/>
    <property type="evidence" value="ECO:0007669"/>
    <property type="project" value="GOC"/>
</dbReference>
<dbReference type="PANTHER" id="PTHR21624">
    <property type="entry name" value="STEROL DESATURASE-RELATED PROTEIN"/>
    <property type="match status" value="1"/>
</dbReference>
<sequence length="250" mass="30159">MIIFFFFWFLFIFITDIIVYIRIDYTPDKYNRHWKNNFFNFFLTRVVSILFIAPVVFYASHHPLTHVLSYTGNISSLLDIFIGVIILDLSGYIFHRMSHKYKFMWRFHEIHHLDEILDATTGLRVHFVELILHMFFNLVIISLLGISLETILVHSVFGYIIAIFHHSRIRFPIKAEKLLSYLITTPRFHEVHHDKGYKNSNTNYSFIFTVWDRLFDTYHNKTFQKNWDYGLAYQRDVDTVESILRPLKKY</sequence>
<keyword evidence="3 7" id="KW-1133">Transmembrane helix</keyword>
<dbReference type="OrthoDB" id="9770329at2"/>
<keyword evidence="10" id="KW-1185">Reference proteome</keyword>
<dbReference type="AlphaFoldDB" id="A0A1Y2SDV8"/>
<evidence type="ECO:0000256" key="7">
    <source>
        <dbReference type="SAM" id="Phobius"/>
    </source>
</evidence>
<gene>
    <name evidence="9" type="ORF">Xvie_01486</name>
</gene>
<evidence type="ECO:0000256" key="4">
    <source>
        <dbReference type="ARBA" id="ARBA00023002"/>
    </source>
</evidence>
<feature type="transmembrane region" description="Helical" evidence="7">
    <location>
        <begin position="37"/>
        <end position="57"/>
    </location>
</feature>
<dbReference type="GO" id="GO:0050479">
    <property type="term" value="F:glyceryl-ether monooxygenase activity"/>
    <property type="evidence" value="ECO:0007669"/>
    <property type="project" value="TreeGrafter"/>
</dbReference>
<evidence type="ECO:0000256" key="3">
    <source>
        <dbReference type="ARBA" id="ARBA00022989"/>
    </source>
</evidence>
<keyword evidence="5" id="KW-0443">Lipid metabolism</keyword>
<dbReference type="GO" id="GO:0008610">
    <property type="term" value="P:lipid biosynthetic process"/>
    <property type="evidence" value="ECO:0007669"/>
    <property type="project" value="InterPro"/>
</dbReference>
<dbReference type="STRING" id="351656.Xvie_01486"/>
<feature type="transmembrane region" description="Helical" evidence="7">
    <location>
        <begin position="6"/>
        <end position="25"/>
    </location>
</feature>
<dbReference type="Pfam" id="PF04116">
    <property type="entry name" value="FA_hydroxylase"/>
    <property type="match status" value="1"/>
</dbReference>
<dbReference type="RefSeq" id="WP_086108688.1">
    <property type="nucleotide sequence ID" value="NZ_CAWNGD010000106.1"/>
</dbReference>
<keyword evidence="6 7" id="KW-0472">Membrane</keyword>
<comment type="subcellular location">
    <subcellularLocation>
        <location evidence="1">Endomembrane system</location>
        <topology evidence="1">Multi-pass membrane protein</topology>
    </subcellularLocation>
</comment>
<evidence type="ECO:0000313" key="9">
    <source>
        <dbReference type="EMBL" id="OTA16807.1"/>
    </source>
</evidence>
<feature type="transmembrane region" description="Helical" evidence="7">
    <location>
        <begin position="142"/>
        <end position="164"/>
    </location>
</feature>